<evidence type="ECO:0000313" key="8">
    <source>
        <dbReference type="EMBL" id="GAO99682.1"/>
    </source>
</evidence>
<dbReference type="GO" id="GO:0005829">
    <property type="term" value="C:cytosol"/>
    <property type="evidence" value="ECO:0007669"/>
    <property type="project" value="TreeGrafter"/>
</dbReference>
<dbReference type="EMBL" id="DF968000">
    <property type="protein sequence ID" value="GAO99682.1"/>
    <property type="molecule type" value="Genomic_DNA"/>
</dbReference>
<evidence type="ECO:0000256" key="1">
    <source>
        <dbReference type="ARBA" id="ARBA00005952"/>
    </source>
</evidence>
<dbReference type="Pfam" id="PF01029">
    <property type="entry name" value="NusB"/>
    <property type="match status" value="1"/>
</dbReference>
<protein>
    <recommendedName>
        <fullName evidence="6">Transcription antitermination protein NusB</fullName>
    </recommendedName>
    <alternativeName>
        <fullName evidence="6">Antitermination factor NusB</fullName>
    </alternativeName>
</protein>
<organism evidence="8 9">
    <name type="scientific">Fructobacillus ficulneus</name>
    <dbReference type="NCBI Taxonomy" id="157463"/>
    <lineage>
        <taxon>Bacteria</taxon>
        <taxon>Bacillati</taxon>
        <taxon>Bacillota</taxon>
        <taxon>Bacilli</taxon>
        <taxon>Lactobacillales</taxon>
        <taxon>Lactobacillaceae</taxon>
        <taxon>Fructobacillus</taxon>
    </lineage>
</organism>
<dbReference type="InterPro" id="IPR006027">
    <property type="entry name" value="NusB_RsmB_TIM44"/>
</dbReference>
<dbReference type="GO" id="GO:0003723">
    <property type="term" value="F:RNA binding"/>
    <property type="evidence" value="ECO:0007669"/>
    <property type="project" value="UniProtKB-UniRule"/>
</dbReference>
<comment type="similarity">
    <text evidence="1 6">Belongs to the NusB family.</text>
</comment>
<dbReference type="AlphaFoldDB" id="A0A0K8MGU2"/>
<keyword evidence="9" id="KW-1185">Reference proteome</keyword>
<sequence length="136" mass="15104">MTQLSRHEERQAAVQILFSAANTVPDEAQLDQVYDLVVGNAEYNAFLPQLVNGVLARKKDLDADIAQHLALGWKIDRIARVNLVILRIAVYELQMAEPAPYKVVVDEAVELAKEFASQQDAQFVNGVLKNYAPVDA</sequence>
<keyword evidence="3 6" id="KW-0694">RNA-binding</keyword>
<proteinExistence type="inferred from homology"/>
<dbReference type="STRING" id="157463.GCA_001047075_00603"/>
<dbReference type="Proteomes" id="UP000253891">
    <property type="component" value="Unassembled WGS sequence"/>
</dbReference>
<dbReference type="RefSeq" id="WP_061993085.1">
    <property type="nucleotide sequence ID" value="NZ_DF968000.1"/>
</dbReference>
<keyword evidence="4 6" id="KW-0805">Transcription regulation</keyword>
<accession>A0A0K8MGU2</accession>
<dbReference type="GO" id="GO:0006353">
    <property type="term" value="P:DNA-templated transcription termination"/>
    <property type="evidence" value="ECO:0007669"/>
    <property type="project" value="UniProtKB-UniRule"/>
</dbReference>
<keyword evidence="5 6" id="KW-0804">Transcription</keyword>
<evidence type="ECO:0000256" key="4">
    <source>
        <dbReference type="ARBA" id="ARBA00023015"/>
    </source>
</evidence>
<dbReference type="GO" id="GO:0031564">
    <property type="term" value="P:transcription antitermination"/>
    <property type="evidence" value="ECO:0007669"/>
    <property type="project" value="UniProtKB-KW"/>
</dbReference>
<reference evidence="8 9" key="1">
    <citation type="journal article" date="2015" name="BMC Genomics">
        <title>Comparative genomics of Fructobacillus spp. and Leuconostoc spp. reveals niche-specific evolution of Fructobacillus spp.</title>
        <authorList>
            <person name="Endo A."/>
            <person name="Tanizawa Y."/>
            <person name="Tanaka N."/>
            <person name="Maeno S."/>
            <person name="Kumar H."/>
            <person name="Shiwa Y."/>
            <person name="Okada S."/>
            <person name="Yoshikawa H."/>
            <person name="Dicks L."/>
            <person name="Nakagawa J."/>
            <person name="Arita M."/>
        </authorList>
    </citation>
    <scope>NUCLEOTIDE SEQUENCE [LARGE SCALE GENOMIC DNA]</scope>
    <source>
        <strain evidence="8 9">JCM 12225</strain>
    </source>
</reference>
<evidence type="ECO:0000256" key="5">
    <source>
        <dbReference type="ARBA" id="ARBA00023163"/>
    </source>
</evidence>
<dbReference type="InterPro" id="IPR011605">
    <property type="entry name" value="NusB_fam"/>
</dbReference>
<dbReference type="SUPFAM" id="SSF48013">
    <property type="entry name" value="NusB-like"/>
    <property type="match status" value="1"/>
</dbReference>
<dbReference type="NCBIfam" id="TIGR01951">
    <property type="entry name" value="nusB"/>
    <property type="match status" value="1"/>
</dbReference>
<evidence type="ECO:0000256" key="2">
    <source>
        <dbReference type="ARBA" id="ARBA00022814"/>
    </source>
</evidence>
<dbReference type="Gene3D" id="1.10.940.10">
    <property type="entry name" value="NusB-like"/>
    <property type="match status" value="1"/>
</dbReference>
<evidence type="ECO:0000259" key="7">
    <source>
        <dbReference type="Pfam" id="PF01029"/>
    </source>
</evidence>
<feature type="domain" description="NusB/RsmB/TIM44" evidence="7">
    <location>
        <begin position="8"/>
        <end position="132"/>
    </location>
</feature>
<evidence type="ECO:0000313" key="9">
    <source>
        <dbReference type="Proteomes" id="UP000253891"/>
    </source>
</evidence>
<evidence type="ECO:0000256" key="6">
    <source>
        <dbReference type="HAMAP-Rule" id="MF_00073"/>
    </source>
</evidence>
<keyword evidence="2 6" id="KW-0889">Transcription antitermination</keyword>
<dbReference type="HAMAP" id="MF_00073">
    <property type="entry name" value="NusB"/>
    <property type="match status" value="1"/>
</dbReference>
<gene>
    <name evidence="6 8" type="primary">nusB</name>
    <name evidence="8" type="ORF">FFIC_231690</name>
</gene>
<dbReference type="PANTHER" id="PTHR11078:SF3">
    <property type="entry name" value="ANTITERMINATION NUSB DOMAIN-CONTAINING PROTEIN"/>
    <property type="match status" value="1"/>
</dbReference>
<comment type="function">
    <text evidence="6">Involved in transcription antitermination. Required for transcription of ribosomal RNA (rRNA) genes. Binds specifically to the boxA antiterminator sequence of the ribosomal RNA (rrn) operons.</text>
</comment>
<dbReference type="PANTHER" id="PTHR11078">
    <property type="entry name" value="N UTILIZATION SUBSTANCE PROTEIN B-RELATED"/>
    <property type="match status" value="1"/>
</dbReference>
<name>A0A0K8MGU2_9LACO</name>
<dbReference type="OrthoDB" id="9811381at2"/>
<dbReference type="InterPro" id="IPR035926">
    <property type="entry name" value="NusB-like_sf"/>
</dbReference>
<evidence type="ECO:0000256" key="3">
    <source>
        <dbReference type="ARBA" id="ARBA00022884"/>
    </source>
</evidence>